<reference evidence="2 3" key="1">
    <citation type="submission" date="2015-07" db="EMBL/GenBank/DDBJ databases">
        <authorList>
            <person name="Noorani M."/>
        </authorList>
    </citation>
    <scope>NUCLEOTIDE SEQUENCE [LARGE SCALE GENOMIC DNA]</scope>
    <source>
        <strain evidence="2 3">CECT 5088</strain>
    </source>
</reference>
<keyword evidence="3" id="KW-1185">Reference proteome</keyword>
<accession>A0A0M6XKC5</accession>
<protein>
    <recommendedName>
        <fullName evidence="4">Flp pilus assembly protein, pilin Flp</fullName>
    </recommendedName>
</protein>
<keyword evidence="1" id="KW-1133">Transmembrane helix</keyword>
<dbReference type="EMBL" id="CXPG01000009">
    <property type="protein sequence ID" value="CTQ31630.1"/>
    <property type="molecule type" value="Genomic_DNA"/>
</dbReference>
<proteinExistence type="predicted"/>
<dbReference type="AlphaFoldDB" id="A0A0M6XKC5"/>
<keyword evidence="1" id="KW-0472">Membrane</keyword>
<evidence type="ECO:0000256" key="1">
    <source>
        <dbReference type="SAM" id="Phobius"/>
    </source>
</evidence>
<dbReference type="Proteomes" id="UP000048908">
    <property type="component" value="Unassembled WGS sequence"/>
</dbReference>
<evidence type="ECO:0000313" key="3">
    <source>
        <dbReference type="Proteomes" id="UP000048908"/>
    </source>
</evidence>
<dbReference type="RefSeq" id="WP_055681091.1">
    <property type="nucleotide sequence ID" value="NZ_CXPG01000009.1"/>
</dbReference>
<keyword evidence="1" id="KW-0812">Transmembrane</keyword>
<evidence type="ECO:0008006" key="4">
    <source>
        <dbReference type="Google" id="ProtNLM"/>
    </source>
</evidence>
<organism evidence="2 3">
    <name type="scientific">Jannaschia rubra</name>
    <dbReference type="NCBI Taxonomy" id="282197"/>
    <lineage>
        <taxon>Bacteria</taxon>
        <taxon>Pseudomonadati</taxon>
        <taxon>Pseudomonadota</taxon>
        <taxon>Alphaproteobacteria</taxon>
        <taxon>Rhodobacterales</taxon>
        <taxon>Roseobacteraceae</taxon>
        <taxon>Jannaschia</taxon>
    </lineage>
</organism>
<gene>
    <name evidence="2" type="ORF">JAN5088_00388</name>
</gene>
<sequence length="60" mass="6421">MTLQDYARSERATVTVDWVILTAALVGLSLAVTGVVAEGLGKAVDELSRILSNIEINTEF</sequence>
<dbReference type="OrthoDB" id="5525128at2"/>
<evidence type="ECO:0000313" key="2">
    <source>
        <dbReference type="EMBL" id="CTQ31630.1"/>
    </source>
</evidence>
<feature type="transmembrane region" description="Helical" evidence="1">
    <location>
        <begin position="18"/>
        <end position="40"/>
    </location>
</feature>
<name>A0A0M6XKC5_9RHOB</name>